<feature type="domain" description="F-box" evidence="3">
    <location>
        <begin position="15"/>
        <end position="67"/>
    </location>
</feature>
<dbReference type="Gene3D" id="1.20.1280.50">
    <property type="match status" value="1"/>
</dbReference>
<feature type="region of interest" description="Disordered" evidence="2">
    <location>
        <begin position="342"/>
        <end position="387"/>
    </location>
</feature>
<dbReference type="CDD" id="cd09917">
    <property type="entry name" value="F-box_SF"/>
    <property type="match status" value="1"/>
</dbReference>
<organism evidence="4 5">
    <name type="scientific">Glomus cerebriforme</name>
    <dbReference type="NCBI Taxonomy" id="658196"/>
    <lineage>
        <taxon>Eukaryota</taxon>
        <taxon>Fungi</taxon>
        <taxon>Fungi incertae sedis</taxon>
        <taxon>Mucoromycota</taxon>
        <taxon>Glomeromycotina</taxon>
        <taxon>Glomeromycetes</taxon>
        <taxon>Glomerales</taxon>
        <taxon>Glomeraceae</taxon>
        <taxon>Glomus</taxon>
    </lineage>
</organism>
<dbReference type="SUPFAM" id="SSF81383">
    <property type="entry name" value="F-box domain"/>
    <property type="match status" value="1"/>
</dbReference>
<dbReference type="AlphaFoldDB" id="A0A397TKI0"/>
<dbReference type="InterPro" id="IPR001810">
    <property type="entry name" value="F-box_dom"/>
</dbReference>
<keyword evidence="5" id="KW-1185">Reference proteome</keyword>
<evidence type="ECO:0000313" key="5">
    <source>
        <dbReference type="Proteomes" id="UP000265703"/>
    </source>
</evidence>
<protein>
    <recommendedName>
        <fullName evidence="3">F-box domain-containing protein</fullName>
    </recommendedName>
</protein>
<evidence type="ECO:0000256" key="2">
    <source>
        <dbReference type="SAM" id="MobiDB-lite"/>
    </source>
</evidence>
<name>A0A397TKI0_9GLOM</name>
<sequence>MEYEYYNSKLSIMKPSFATRIPPEIFINICQYLPPIDLISLARVCKPFHGYLCSMDSFTTKEIWKNSRITFLPFVQMPPPEGMTELQYVKFISERGCQFCGKPRIRKIYWAFLVRCCKKCLEDRTIRLDQIKYLFSQNSVPDDIDIVNGLTFITGSAGSGSEKSLKHRPSNLYWIQDIHKAFNEFNELKIEERQDWILKKREEGRLKMEQVIKRELENENEYWSKTLENSKKRNDRVITIDNLIRRETNEYGFPRFKMSIVNKCLAYNKAMGSTSTSPFTKRAWIGLRNKLIPEYLQMSTILRLQRQESERNLPIDVAIQTRQMDIIKMIFELLRPEIDQIQSRNRSNSSHSMEDIDMERNLSSSSSESNSDSDDSNYNNNNNNNNNSINMKKCNDIFESSLIKFLPWCPSFRNPPFMNQNPRILWNDEFLMNVLIPQLREEANYLKNNPTPIDTVSGAFLHGGLHNKRIFKCKLCAHHDKNNINNNNPPKLYSFYEIRLHLAKSSHKIRMINDDLMIEVVPSLTNVTCNAQIFPRNKPDLFFAAGFNCNLICNLLS</sequence>
<proteinExistence type="predicted"/>
<feature type="compositionally biased region" description="Low complexity" evidence="2">
    <location>
        <begin position="361"/>
        <end position="387"/>
    </location>
</feature>
<dbReference type="PROSITE" id="PS50181">
    <property type="entry name" value="FBOX"/>
    <property type="match status" value="1"/>
</dbReference>
<dbReference type="EMBL" id="QKYT01000030">
    <property type="protein sequence ID" value="RIA97426.1"/>
    <property type="molecule type" value="Genomic_DNA"/>
</dbReference>
<evidence type="ECO:0000256" key="1">
    <source>
        <dbReference type="SAM" id="Coils"/>
    </source>
</evidence>
<dbReference type="InterPro" id="IPR036047">
    <property type="entry name" value="F-box-like_dom_sf"/>
</dbReference>
<keyword evidence="1" id="KW-0175">Coiled coil</keyword>
<dbReference type="STRING" id="658196.A0A397TKI0"/>
<feature type="coiled-coil region" evidence="1">
    <location>
        <begin position="199"/>
        <end position="233"/>
    </location>
</feature>
<dbReference type="Pfam" id="PF12937">
    <property type="entry name" value="F-box-like"/>
    <property type="match status" value="1"/>
</dbReference>
<reference evidence="4 5" key="1">
    <citation type="submission" date="2018-06" db="EMBL/GenBank/DDBJ databases">
        <title>Comparative genomics reveals the genomic features of Rhizophagus irregularis, R. cerebriforme, R. diaphanum and Gigaspora rosea, and their symbiotic lifestyle signature.</title>
        <authorList>
            <person name="Morin E."/>
            <person name="San Clemente H."/>
            <person name="Chen E.C.H."/>
            <person name="De La Providencia I."/>
            <person name="Hainaut M."/>
            <person name="Kuo A."/>
            <person name="Kohler A."/>
            <person name="Murat C."/>
            <person name="Tang N."/>
            <person name="Roy S."/>
            <person name="Loubradou J."/>
            <person name="Henrissat B."/>
            <person name="Grigoriev I.V."/>
            <person name="Corradi N."/>
            <person name="Roux C."/>
            <person name="Martin F.M."/>
        </authorList>
    </citation>
    <scope>NUCLEOTIDE SEQUENCE [LARGE SCALE GENOMIC DNA]</scope>
    <source>
        <strain evidence="4 5">DAOM 227022</strain>
    </source>
</reference>
<gene>
    <name evidence="4" type="ORF">C1645_732488</name>
</gene>
<dbReference type="OrthoDB" id="2322499at2759"/>
<dbReference type="SMART" id="SM00256">
    <property type="entry name" value="FBOX"/>
    <property type="match status" value="1"/>
</dbReference>
<evidence type="ECO:0000313" key="4">
    <source>
        <dbReference type="EMBL" id="RIA97426.1"/>
    </source>
</evidence>
<evidence type="ECO:0000259" key="3">
    <source>
        <dbReference type="PROSITE" id="PS50181"/>
    </source>
</evidence>
<comment type="caution">
    <text evidence="4">The sequence shown here is derived from an EMBL/GenBank/DDBJ whole genome shotgun (WGS) entry which is preliminary data.</text>
</comment>
<feature type="compositionally biased region" description="Polar residues" evidence="2">
    <location>
        <begin position="342"/>
        <end position="351"/>
    </location>
</feature>
<dbReference type="Proteomes" id="UP000265703">
    <property type="component" value="Unassembled WGS sequence"/>
</dbReference>
<accession>A0A397TKI0</accession>